<evidence type="ECO:0000313" key="11">
    <source>
        <dbReference type="EMBL" id="JAG14177.1"/>
    </source>
</evidence>
<feature type="compositionally biased region" description="Basic and acidic residues" evidence="8">
    <location>
        <begin position="735"/>
        <end position="759"/>
    </location>
</feature>
<feature type="compositionally biased region" description="Basic and acidic residues" evidence="8">
    <location>
        <begin position="391"/>
        <end position="404"/>
    </location>
</feature>
<feature type="domain" description="Inner centromere protein ARK-binding" evidence="9">
    <location>
        <begin position="759"/>
        <end position="812"/>
    </location>
</feature>
<reference evidence="11" key="1">
    <citation type="journal article" date="2014" name="PLoS ONE">
        <title>Transcriptome-Based Identification of ABC Transporters in the Western Tarnished Plant Bug Lygus hesperus.</title>
        <authorList>
            <person name="Hull J.J."/>
            <person name="Chaney K."/>
            <person name="Geib S.M."/>
            <person name="Fabrick J.A."/>
            <person name="Brent C.S."/>
            <person name="Walsh D."/>
            <person name="Lavine L.C."/>
        </authorList>
    </citation>
    <scope>NUCLEOTIDE SEQUENCE</scope>
</reference>
<feature type="compositionally biased region" description="Basic residues" evidence="8">
    <location>
        <begin position="197"/>
        <end position="210"/>
    </location>
</feature>
<evidence type="ECO:0000313" key="10">
    <source>
        <dbReference type="EMBL" id="JAG14176.1"/>
    </source>
</evidence>
<feature type="compositionally biased region" description="Basic and acidic residues" evidence="8">
    <location>
        <begin position="265"/>
        <end position="274"/>
    </location>
</feature>
<dbReference type="AlphaFoldDB" id="A0A0A9X0E2"/>
<dbReference type="InterPro" id="IPR005635">
    <property type="entry name" value="Inner_centromere_prot_ARK-bd"/>
</dbReference>
<feature type="compositionally biased region" description="Basic and acidic residues" evidence="8">
    <location>
        <begin position="637"/>
        <end position="663"/>
    </location>
</feature>
<feature type="compositionally biased region" description="Basic and acidic residues" evidence="8">
    <location>
        <begin position="503"/>
        <end position="513"/>
    </location>
</feature>
<feature type="region of interest" description="Disordered" evidence="8">
    <location>
        <begin position="159"/>
        <end position="215"/>
    </location>
</feature>
<reference evidence="11" key="2">
    <citation type="submission" date="2014-07" db="EMBL/GenBank/DDBJ databases">
        <authorList>
            <person name="Hull J."/>
        </authorList>
    </citation>
    <scope>NUCLEOTIDE SEQUENCE</scope>
</reference>
<comment type="subcellular location">
    <subcellularLocation>
        <location evidence="2">Cytoplasm</location>
        <location evidence="2">Cytoskeleton</location>
        <location evidence="2">Spindle</location>
    </subcellularLocation>
    <subcellularLocation>
        <location evidence="1">Nucleus</location>
    </subcellularLocation>
</comment>
<comment type="similarity">
    <text evidence="3">Belongs to the INCENP family.</text>
</comment>
<dbReference type="GO" id="GO:0005634">
    <property type="term" value="C:nucleus"/>
    <property type="evidence" value="ECO:0007669"/>
    <property type="project" value="UniProtKB-SubCell"/>
</dbReference>
<keyword evidence="6" id="KW-0206">Cytoskeleton</keyword>
<dbReference type="EMBL" id="GBHO01029428">
    <property type="protein sequence ID" value="JAG14176.1"/>
    <property type="molecule type" value="Transcribed_RNA"/>
</dbReference>
<dbReference type="PANTHER" id="PTHR13142:SF1">
    <property type="entry name" value="INNER CENTROMERE PROTEIN"/>
    <property type="match status" value="1"/>
</dbReference>
<keyword evidence="7" id="KW-0539">Nucleus</keyword>
<dbReference type="GO" id="GO:0051257">
    <property type="term" value="P:meiotic spindle midzone assembly"/>
    <property type="evidence" value="ECO:0007669"/>
    <property type="project" value="TreeGrafter"/>
</dbReference>
<dbReference type="Pfam" id="PF03941">
    <property type="entry name" value="INCENP_ARK-bind"/>
    <property type="match status" value="1"/>
</dbReference>
<feature type="region of interest" description="Disordered" evidence="8">
    <location>
        <begin position="265"/>
        <end position="290"/>
    </location>
</feature>
<dbReference type="GO" id="GO:0000776">
    <property type="term" value="C:kinetochore"/>
    <property type="evidence" value="ECO:0007669"/>
    <property type="project" value="TreeGrafter"/>
</dbReference>
<feature type="compositionally biased region" description="Polar residues" evidence="8">
    <location>
        <begin position="170"/>
        <end position="196"/>
    </location>
</feature>
<dbReference type="GO" id="GO:0000281">
    <property type="term" value="P:mitotic cytokinesis"/>
    <property type="evidence" value="ECO:0007669"/>
    <property type="project" value="TreeGrafter"/>
</dbReference>
<dbReference type="GO" id="GO:0051310">
    <property type="term" value="P:metaphase chromosome alignment"/>
    <property type="evidence" value="ECO:0007669"/>
    <property type="project" value="TreeGrafter"/>
</dbReference>
<keyword evidence="4" id="KW-0963">Cytoplasm</keyword>
<dbReference type="CDD" id="cd22249">
    <property type="entry name" value="UDM1_RNF168_RNF169-like"/>
    <property type="match status" value="1"/>
</dbReference>
<evidence type="ECO:0000256" key="3">
    <source>
        <dbReference type="ARBA" id="ARBA00010042"/>
    </source>
</evidence>
<dbReference type="PANTHER" id="PTHR13142">
    <property type="entry name" value="INNER CENTROMERE PROTEIN"/>
    <property type="match status" value="1"/>
</dbReference>
<protein>
    <submittedName>
        <fullName evidence="11">Inner centromere protein</fullName>
    </submittedName>
</protein>
<evidence type="ECO:0000256" key="6">
    <source>
        <dbReference type="ARBA" id="ARBA00023212"/>
    </source>
</evidence>
<organism evidence="11">
    <name type="scientific">Lygus hesperus</name>
    <name type="common">Western plant bug</name>
    <dbReference type="NCBI Taxonomy" id="30085"/>
    <lineage>
        <taxon>Eukaryota</taxon>
        <taxon>Metazoa</taxon>
        <taxon>Ecdysozoa</taxon>
        <taxon>Arthropoda</taxon>
        <taxon>Hexapoda</taxon>
        <taxon>Insecta</taxon>
        <taxon>Pterygota</taxon>
        <taxon>Neoptera</taxon>
        <taxon>Paraneoptera</taxon>
        <taxon>Hemiptera</taxon>
        <taxon>Heteroptera</taxon>
        <taxon>Panheteroptera</taxon>
        <taxon>Cimicomorpha</taxon>
        <taxon>Miridae</taxon>
        <taxon>Mirini</taxon>
        <taxon>Lygus</taxon>
    </lineage>
</organism>
<feature type="region of interest" description="Disordered" evidence="8">
    <location>
        <begin position="735"/>
        <end position="770"/>
    </location>
</feature>
<accession>A0A0A9X0E2</accession>
<dbReference type="GO" id="GO:1990385">
    <property type="term" value="C:meiotic spindle midzone"/>
    <property type="evidence" value="ECO:0007669"/>
    <property type="project" value="TreeGrafter"/>
</dbReference>
<dbReference type="EMBL" id="GBHO01029427">
    <property type="protein sequence ID" value="JAG14177.1"/>
    <property type="molecule type" value="Transcribed_RNA"/>
</dbReference>
<feature type="region of interest" description="Disordered" evidence="8">
    <location>
        <begin position="637"/>
        <end position="681"/>
    </location>
</feature>
<name>A0A0A9X0E2_LYGHE</name>
<feature type="region of interest" description="Disordered" evidence="8">
    <location>
        <begin position="307"/>
        <end position="485"/>
    </location>
</feature>
<evidence type="ECO:0000256" key="2">
    <source>
        <dbReference type="ARBA" id="ARBA00004186"/>
    </source>
</evidence>
<evidence type="ECO:0000259" key="9">
    <source>
        <dbReference type="Pfam" id="PF03941"/>
    </source>
</evidence>
<feature type="compositionally biased region" description="Polar residues" evidence="8">
    <location>
        <begin position="354"/>
        <end position="377"/>
    </location>
</feature>
<gene>
    <name evidence="11" type="primary">INCENP_1</name>
    <name evidence="10" type="synonym">INCENP_0</name>
    <name evidence="11" type="ORF">CM83_78226</name>
    <name evidence="10" type="ORF">CM83_78229</name>
</gene>
<evidence type="ECO:0000256" key="7">
    <source>
        <dbReference type="ARBA" id="ARBA00023242"/>
    </source>
</evidence>
<feature type="region of interest" description="Disordered" evidence="8">
    <location>
        <begin position="692"/>
        <end position="711"/>
    </location>
</feature>
<evidence type="ECO:0000256" key="8">
    <source>
        <dbReference type="SAM" id="MobiDB-lite"/>
    </source>
</evidence>
<feature type="compositionally biased region" description="Polar residues" evidence="8">
    <location>
        <begin position="315"/>
        <end position="328"/>
    </location>
</feature>
<evidence type="ECO:0000256" key="1">
    <source>
        <dbReference type="ARBA" id="ARBA00004123"/>
    </source>
</evidence>
<evidence type="ECO:0000256" key="5">
    <source>
        <dbReference type="ARBA" id="ARBA00022829"/>
    </source>
</evidence>
<keyword evidence="5" id="KW-0159">Chromosome partition</keyword>
<evidence type="ECO:0000256" key="4">
    <source>
        <dbReference type="ARBA" id="ARBA00022490"/>
    </source>
</evidence>
<dbReference type="GO" id="GO:0030496">
    <property type="term" value="C:midbody"/>
    <property type="evidence" value="ECO:0007669"/>
    <property type="project" value="TreeGrafter"/>
</dbReference>
<dbReference type="GO" id="GO:0032133">
    <property type="term" value="C:chromosome passenger complex"/>
    <property type="evidence" value="ECO:0007669"/>
    <property type="project" value="TreeGrafter"/>
</dbReference>
<feature type="region of interest" description="Disordered" evidence="8">
    <location>
        <begin position="499"/>
        <end position="525"/>
    </location>
</feature>
<proteinExistence type="inferred from homology"/>
<sequence>MAGLSNVCAVFEETREATAGFECFAKGLRKTIEAYSKAAAKRVKGPKAFVEPPFTLPASIRASMSLSMASSAMIHDTPPGSKPGGRPARGAALRARQGVTESYKLMSQTKLRRPSNFSATKGLHPMPTIPATPDCLLLDGGPRSTFNVPAAVASSDEGIFRVPAPPPSITGPSRTDFTSTRNLTNDETDSESSVVRTSKRVRASKRKKTKKESQNHTYSKILIQETDPVEPMDNTEMPDTVEGEPLPVTASHSPMELPADNCAVERSESNEGNRTKIIRRSKPEEELASDVVDEVEQVAKPLKTRTKTLKKNKMETATNSTMVLSEANTDAVEVSDNTTSERTRTKTIRKNKPETASNSTMVLSETNTVGVEAGDSTTSERTRTKTIRKNKPVEETAESKKVDEGMAVNNDQPPEELSQKSKPCPKNTNVVLPSIEVDDPMDTLDFPPGMDGFTLEGSKKRSHDSRNNSDDVPGVKRRKPSETTVDDLIICQNAPRTRSKMKAIVESRSRSAETVRTPGQGKENSTVPVNLILQSFTGGVKHTTPLAPVNKLMISPKFKTTGSASRNKPARFIKDPARDVEKAKMAEARRKEEEALRKKQELMKLKQEEIRNQRETKVKKVTESRAAVEKEKLLQLEKEKKEREEKMKAARAEMMKLKEEERLRKKMLNQMKAQEAEERRLKDEQLRLAKLREQEEEQKKAAEARQRQEEEAERLAALRKLQQKEEEQARLLEKNKEKLKLAKAGRDDTFDPDDYGIHEDDADDAAPRRPIPKWAEKSARKSQLIIQTAVSTSTVRTFFNLEPHPPNLREIFGREAMIRPRTSSAVWATPPQQPPSSS</sequence>